<evidence type="ECO:0000259" key="4">
    <source>
        <dbReference type="Pfam" id="PF04586"/>
    </source>
</evidence>
<dbReference type="EMBL" id="CP098502">
    <property type="protein sequence ID" value="UTI62237.1"/>
    <property type="molecule type" value="Genomic_DNA"/>
</dbReference>
<dbReference type="InterPro" id="IPR054613">
    <property type="entry name" value="Peptidase_S78_dom"/>
</dbReference>
<evidence type="ECO:0000256" key="1">
    <source>
        <dbReference type="ARBA" id="ARBA00022612"/>
    </source>
</evidence>
<evidence type="ECO:0000256" key="3">
    <source>
        <dbReference type="ARBA" id="ARBA00022801"/>
    </source>
</evidence>
<evidence type="ECO:0000313" key="5">
    <source>
        <dbReference type="EMBL" id="UTI62237.1"/>
    </source>
</evidence>
<dbReference type="Pfam" id="PF04586">
    <property type="entry name" value="Peptidase_S78"/>
    <property type="match status" value="1"/>
</dbReference>
<evidence type="ECO:0000313" key="6">
    <source>
        <dbReference type="Proteomes" id="UP001056035"/>
    </source>
</evidence>
<keyword evidence="1" id="KW-1188">Viral release from host cell</keyword>
<dbReference type="GO" id="GO:0008233">
    <property type="term" value="F:peptidase activity"/>
    <property type="evidence" value="ECO:0007669"/>
    <property type="project" value="UniProtKB-KW"/>
</dbReference>
<feature type="domain" description="Prohead serine protease" evidence="4">
    <location>
        <begin position="19"/>
        <end position="169"/>
    </location>
</feature>
<dbReference type="GO" id="GO:0006508">
    <property type="term" value="P:proteolysis"/>
    <property type="evidence" value="ECO:0007669"/>
    <property type="project" value="UniProtKB-KW"/>
</dbReference>
<name>A0ABY5DN67_9ACTN</name>
<dbReference type="NCBIfam" id="TIGR01543">
    <property type="entry name" value="proheadase_HK97"/>
    <property type="match status" value="1"/>
</dbReference>
<proteinExistence type="predicted"/>
<evidence type="ECO:0000256" key="2">
    <source>
        <dbReference type="ARBA" id="ARBA00022670"/>
    </source>
</evidence>
<organism evidence="5 6">
    <name type="scientific">Paraconexibacter antarcticus</name>
    <dbReference type="NCBI Taxonomy" id="2949664"/>
    <lineage>
        <taxon>Bacteria</taxon>
        <taxon>Bacillati</taxon>
        <taxon>Actinomycetota</taxon>
        <taxon>Thermoleophilia</taxon>
        <taxon>Solirubrobacterales</taxon>
        <taxon>Paraconexibacteraceae</taxon>
        <taxon>Paraconexibacter</taxon>
    </lineage>
</organism>
<dbReference type="RefSeq" id="WP_254568975.1">
    <property type="nucleotide sequence ID" value="NZ_CP098502.1"/>
</dbReference>
<keyword evidence="2 5" id="KW-0645">Protease</keyword>
<protein>
    <submittedName>
        <fullName evidence="5">HK97 family phage prohead protease</fullName>
    </submittedName>
</protein>
<dbReference type="Proteomes" id="UP001056035">
    <property type="component" value="Chromosome"/>
</dbReference>
<keyword evidence="3" id="KW-0378">Hydrolase</keyword>
<reference evidence="5 6" key="1">
    <citation type="submission" date="2022-06" db="EMBL/GenBank/DDBJ databases">
        <title>Paraconexibacter antarcticus.</title>
        <authorList>
            <person name="Kim C.S."/>
        </authorList>
    </citation>
    <scope>NUCLEOTIDE SEQUENCE [LARGE SCALE GENOMIC DNA]</scope>
    <source>
        <strain evidence="5 6">02-257</strain>
    </source>
</reference>
<accession>A0ABY5DN67</accession>
<sequence>MSTATDFEVRACAVGLSLRSSDGVLKLEGYASTFDAYDYGPFREQIAPGAFRNALASAPDVVLNMNHGRAGSGLPLARTGSGRLRLAEDANGLLVSADLDPDDADCALLASKLRSGALSAMSFAFKDAIDSWSPDGTLRTIRSLSLDGGDVSVVANPANPATSVALRSRARALAPHSRPTAGAVGPDSLQLAQEQLILLRAGRAGR</sequence>
<gene>
    <name evidence="5" type="ORF">NBH00_12750</name>
</gene>
<dbReference type="InterPro" id="IPR006433">
    <property type="entry name" value="Prohead_protease"/>
</dbReference>
<keyword evidence="6" id="KW-1185">Reference proteome</keyword>